<comment type="caution">
    <text evidence="1">The sequence shown here is derived from an EMBL/GenBank/DDBJ whole genome shotgun (WGS) entry which is preliminary data.</text>
</comment>
<accession>A0AAV4QJU3</accession>
<reference evidence="1 2" key="1">
    <citation type="submission" date="2021-06" db="EMBL/GenBank/DDBJ databases">
        <title>Caerostris extrusa draft genome.</title>
        <authorList>
            <person name="Kono N."/>
            <person name="Arakawa K."/>
        </authorList>
    </citation>
    <scope>NUCLEOTIDE SEQUENCE [LARGE SCALE GENOMIC DNA]</scope>
</reference>
<dbReference type="Proteomes" id="UP001054945">
    <property type="component" value="Unassembled WGS sequence"/>
</dbReference>
<protein>
    <submittedName>
        <fullName evidence="1">Uncharacterized protein</fullName>
    </submittedName>
</protein>
<keyword evidence="2" id="KW-1185">Reference proteome</keyword>
<evidence type="ECO:0000313" key="1">
    <source>
        <dbReference type="EMBL" id="GIY08315.1"/>
    </source>
</evidence>
<organism evidence="1 2">
    <name type="scientific">Caerostris extrusa</name>
    <name type="common">Bark spider</name>
    <name type="synonym">Caerostris bankana</name>
    <dbReference type="NCBI Taxonomy" id="172846"/>
    <lineage>
        <taxon>Eukaryota</taxon>
        <taxon>Metazoa</taxon>
        <taxon>Ecdysozoa</taxon>
        <taxon>Arthropoda</taxon>
        <taxon>Chelicerata</taxon>
        <taxon>Arachnida</taxon>
        <taxon>Araneae</taxon>
        <taxon>Araneomorphae</taxon>
        <taxon>Entelegynae</taxon>
        <taxon>Araneoidea</taxon>
        <taxon>Araneidae</taxon>
        <taxon>Caerostris</taxon>
    </lineage>
</organism>
<evidence type="ECO:0000313" key="2">
    <source>
        <dbReference type="Proteomes" id="UP001054945"/>
    </source>
</evidence>
<name>A0AAV4QJU3_CAEEX</name>
<dbReference type="AlphaFoldDB" id="A0AAV4QJU3"/>
<dbReference type="EMBL" id="BPLR01006231">
    <property type="protein sequence ID" value="GIY08315.1"/>
    <property type="molecule type" value="Genomic_DNA"/>
</dbReference>
<proteinExistence type="predicted"/>
<gene>
    <name evidence="1" type="ORF">CEXT_319181</name>
</gene>
<sequence>MSQLLGSSPVRIRKNKKIKNCISSKWEEYLASITAYHQHRLYRQRNPPLAIKRLLYLKITSTGEDFQQYFPLKAKKDIKPFPKKNVRRID</sequence>